<keyword evidence="5" id="KW-1185">Reference proteome</keyword>
<feature type="compositionally biased region" description="Low complexity" evidence="2">
    <location>
        <begin position="137"/>
        <end position="166"/>
    </location>
</feature>
<protein>
    <recommendedName>
        <fullName evidence="3">BESS domain-containing protein</fullName>
    </recommendedName>
</protein>
<sequence>MNISEEEDSYLEVTIDDENNSSDENDVSHKSATEKTTVQETEPENNLKTKKTKLLKEKRPTKKQKQNEELVSLFKKSNDERQQIINAINKVEEDDDPIDSFFKTMALTVKSFPQHLKIKAKKEVFNIITDLEIENNSTTTTSNRNIQSTSSLFSSPYPSIQSSSNSGFSTHDRPSQYVFPETTDRQPGNLTESLGDNNYELLQYDDRQYE</sequence>
<dbReference type="AlphaFoldDB" id="A0AAV0XVJ9"/>
<evidence type="ECO:0000313" key="4">
    <source>
        <dbReference type="EMBL" id="CAI6371472.1"/>
    </source>
</evidence>
<organism evidence="4 5">
    <name type="scientific">Macrosiphum euphorbiae</name>
    <name type="common">potato aphid</name>
    <dbReference type="NCBI Taxonomy" id="13131"/>
    <lineage>
        <taxon>Eukaryota</taxon>
        <taxon>Metazoa</taxon>
        <taxon>Ecdysozoa</taxon>
        <taxon>Arthropoda</taxon>
        <taxon>Hexapoda</taxon>
        <taxon>Insecta</taxon>
        <taxon>Pterygota</taxon>
        <taxon>Neoptera</taxon>
        <taxon>Paraneoptera</taxon>
        <taxon>Hemiptera</taxon>
        <taxon>Sternorrhyncha</taxon>
        <taxon>Aphidomorpha</taxon>
        <taxon>Aphidoidea</taxon>
        <taxon>Aphididae</taxon>
        <taxon>Macrosiphini</taxon>
        <taxon>Macrosiphum</taxon>
    </lineage>
</organism>
<evidence type="ECO:0000256" key="1">
    <source>
        <dbReference type="PROSITE-ProRule" id="PRU00371"/>
    </source>
</evidence>
<feature type="compositionally biased region" description="Acidic residues" evidence="2">
    <location>
        <begin position="1"/>
        <end position="25"/>
    </location>
</feature>
<keyword evidence="1" id="KW-0539">Nucleus</keyword>
<dbReference type="Proteomes" id="UP001160148">
    <property type="component" value="Unassembled WGS sequence"/>
</dbReference>
<feature type="compositionally biased region" description="Polar residues" evidence="2">
    <location>
        <begin position="185"/>
        <end position="196"/>
    </location>
</feature>
<feature type="region of interest" description="Disordered" evidence="2">
    <location>
        <begin position="1"/>
        <end position="68"/>
    </location>
</feature>
<dbReference type="PROSITE" id="PS51031">
    <property type="entry name" value="BESS"/>
    <property type="match status" value="1"/>
</dbReference>
<feature type="domain" description="BESS" evidence="3">
    <location>
        <begin position="95"/>
        <end position="134"/>
    </location>
</feature>
<comment type="subcellular location">
    <subcellularLocation>
        <location evidence="1">Nucleus</location>
    </subcellularLocation>
</comment>
<dbReference type="GO" id="GO:0005634">
    <property type="term" value="C:nucleus"/>
    <property type="evidence" value="ECO:0007669"/>
    <property type="project" value="UniProtKB-SubCell"/>
</dbReference>
<gene>
    <name evidence="4" type="ORF">MEUPH1_LOCUS25472</name>
</gene>
<feature type="region of interest" description="Disordered" evidence="2">
    <location>
        <begin position="137"/>
        <end position="210"/>
    </location>
</feature>
<reference evidence="4 5" key="1">
    <citation type="submission" date="2023-01" db="EMBL/GenBank/DDBJ databases">
        <authorList>
            <person name="Whitehead M."/>
        </authorList>
    </citation>
    <scope>NUCLEOTIDE SEQUENCE [LARGE SCALE GENOMIC DNA]</scope>
</reference>
<dbReference type="EMBL" id="CARXXK010001004">
    <property type="protein sequence ID" value="CAI6371472.1"/>
    <property type="molecule type" value="Genomic_DNA"/>
</dbReference>
<evidence type="ECO:0000256" key="2">
    <source>
        <dbReference type="SAM" id="MobiDB-lite"/>
    </source>
</evidence>
<name>A0AAV0XVJ9_9HEMI</name>
<evidence type="ECO:0000313" key="5">
    <source>
        <dbReference type="Proteomes" id="UP001160148"/>
    </source>
</evidence>
<accession>A0AAV0XVJ9</accession>
<evidence type="ECO:0000259" key="3">
    <source>
        <dbReference type="PROSITE" id="PS51031"/>
    </source>
</evidence>
<dbReference type="InterPro" id="IPR004210">
    <property type="entry name" value="BESS_motif"/>
</dbReference>
<comment type="caution">
    <text evidence="4">The sequence shown here is derived from an EMBL/GenBank/DDBJ whole genome shotgun (WGS) entry which is preliminary data.</text>
</comment>
<dbReference type="GO" id="GO:0003677">
    <property type="term" value="F:DNA binding"/>
    <property type="evidence" value="ECO:0007669"/>
    <property type="project" value="InterPro"/>
</dbReference>
<proteinExistence type="predicted"/>